<evidence type="ECO:0000313" key="4">
    <source>
        <dbReference type="EMBL" id="KAK9422759.1"/>
    </source>
</evidence>
<evidence type="ECO:0000313" key="5">
    <source>
        <dbReference type="Proteomes" id="UP001408356"/>
    </source>
</evidence>
<evidence type="ECO:0000256" key="2">
    <source>
        <dbReference type="SAM" id="MobiDB-lite"/>
    </source>
</evidence>
<dbReference type="SUPFAM" id="SSF57667">
    <property type="entry name" value="beta-beta-alpha zinc fingers"/>
    <property type="match status" value="1"/>
</dbReference>
<keyword evidence="5" id="KW-1185">Reference proteome</keyword>
<protein>
    <recommendedName>
        <fullName evidence="3">C2H2-type domain-containing protein</fullName>
    </recommendedName>
</protein>
<dbReference type="EMBL" id="JARVKF010000112">
    <property type="protein sequence ID" value="KAK9422759.1"/>
    <property type="molecule type" value="Genomic_DNA"/>
</dbReference>
<feature type="domain" description="C2H2-type" evidence="3">
    <location>
        <begin position="220"/>
        <end position="247"/>
    </location>
</feature>
<sequence length="317" mass="34371">MYQESIPFRGAASLEGAFNWDENLSNLNYSSGGSSTDELEQHTSYNDSCGSVFSHEFQLFLDGCAPAPDVSAYTALAETNAANQLQPILIERAEACGDAASPSTNVLDPDVVLDLYQAARAIAPIGIPTFQFDNFSNGTTVDSNQYGPVASADAPSTARPRTPPVTPYGSWPQAEVYNTGYQEPSNQGTPNLSNGQSPTTSAPQPVTPSDVSPSSQGAPFRCGQCGKDFDKSNDLKRHKSTHSPDVGPHFVCRCDYHNKRKDNYRRHVVTCKRDALYSYYSCICGTTHTDTTIHLDHVKACRFGFHGAAGRPTNKLR</sequence>
<feature type="region of interest" description="Disordered" evidence="2">
    <location>
        <begin position="141"/>
        <end position="218"/>
    </location>
</feature>
<keyword evidence="1" id="KW-0863">Zinc-finger</keyword>
<dbReference type="InterPro" id="IPR036236">
    <property type="entry name" value="Znf_C2H2_sf"/>
</dbReference>
<keyword evidence="1" id="KW-0479">Metal-binding</keyword>
<proteinExistence type="predicted"/>
<evidence type="ECO:0000259" key="3">
    <source>
        <dbReference type="PROSITE" id="PS50157"/>
    </source>
</evidence>
<keyword evidence="1" id="KW-0862">Zinc</keyword>
<reference evidence="4 5" key="1">
    <citation type="journal article" date="2024" name="J. Plant Pathol.">
        <title>Sequence and assembly of the genome of Seiridium unicorne, isolate CBS 538.82, causal agent of cypress canker disease.</title>
        <authorList>
            <person name="Scali E."/>
            <person name="Rocca G.D."/>
            <person name="Danti R."/>
            <person name="Garbelotto M."/>
            <person name="Barberini S."/>
            <person name="Baroncelli R."/>
            <person name="Emiliani G."/>
        </authorList>
    </citation>
    <scope>NUCLEOTIDE SEQUENCE [LARGE SCALE GENOMIC DNA]</scope>
    <source>
        <strain evidence="4 5">BM-138-508</strain>
    </source>
</reference>
<dbReference type="PROSITE" id="PS00028">
    <property type="entry name" value="ZINC_FINGER_C2H2_1"/>
    <property type="match status" value="1"/>
</dbReference>
<name>A0ABR2V8A3_9PEZI</name>
<comment type="caution">
    <text evidence="4">The sequence shown here is derived from an EMBL/GenBank/DDBJ whole genome shotgun (WGS) entry which is preliminary data.</text>
</comment>
<feature type="compositionally biased region" description="Polar residues" evidence="2">
    <location>
        <begin position="179"/>
        <end position="217"/>
    </location>
</feature>
<dbReference type="Gene3D" id="3.30.160.60">
    <property type="entry name" value="Classic Zinc Finger"/>
    <property type="match status" value="1"/>
</dbReference>
<dbReference type="PROSITE" id="PS50157">
    <property type="entry name" value="ZINC_FINGER_C2H2_2"/>
    <property type="match status" value="1"/>
</dbReference>
<dbReference type="InterPro" id="IPR013087">
    <property type="entry name" value="Znf_C2H2_type"/>
</dbReference>
<dbReference type="Proteomes" id="UP001408356">
    <property type="component" value="Unassembled WGS sequence"/>
</dbReference>
<accession>A0ABR2V8A3</accession>
<organism evidence="4 5">
    <name type="scientific">Seiridium unicorne</name>
    <dbReference type="NCBI Taxonomy" id="138068"/>
    <lineage>
        <taxon>Eukaryota</taxon>
        <taxon>Fungi</taxon>
        <taxon>Dikarya</taxon>
        <taxon>Ascomycota</taxon>
        <taxon>Pezizomycotina</taxon>
        <taxon>Sordariomycetes</taxon>
        <taxon>Xylariomycetidae</taxon>
        <taxon>Amphisphaeriales</taxon>
        <taxon>Sporocadaceae</taxon>
        <taxon>Seiridium</taxon>
    </lineage>
</organism>
<evidence type="ECO:0000256" key="1">
    <source>
        <dbReference type="PROSITE-ProRule" id="PRU00042"/>
    </source>
</evidence>
<gene>
    <name evidence="4" type="ORF">SUNI508_00622</name>
</gene>